<feature type="domain" description="HTH araC/xylS-type" evidence="5">
    <location>
        <begin position="195"/>
        <end position="293"/>
    </location>
</feature>
<dbReference type="Pfam" id="PF07883">
    <property type="entry name" value="Cupin_2"/>
    <property type="match status" value="1"/>
</dbReference>
<dbReference type="InterPro" id="IPR018060">
    <property type="entry name" value="HTH_AraC"/>
</dbReference>
<dbReference type="SMART" id="SM00342">
    <property type="entry name" value="HTH_ARAC"/>
    <property type="match status" value="1"/>
</dbReference>
<dbReference type="InterPro" id="IPR013096">
    <property type="entry name" value="Cupin_2"/>
</dbReference>
<proteinExistence type="predicted"/>
<feature type="region of interest" description="Disordered" evidence="4">
    <location>
        <begin position="290"/>
        <end position="336"/>
    </location>
</feature>
<evidence type="ECO:0000256" key="3">
    <source>
        <dbReference type="ARBA" id="ARBA00023163"/>
    </source>
</evidence>
<protein>
    <submittedName>
        <fullName evidence="6">Helix-turn-helix protein</fullName>
    </submittedName>
</protein>
<dbReference type="InterPro" id="IPR009057">
    <property type="entry name" value="Homeodomain-like_sf"/>
</dbReference>
<dbReference type="EMBL" id="PTJA01000005">
    <property type="protein sequence ID" value="PPK81081.1"/>
    <property type="molecule type" value="Genomic_DNA"/>
</dbReference>
<feature type="compositionally biased region" description="Polar residues" evidence="4">
    <location>
        <begin position="295"/>
        <end position="310"/>
    </location>
</feature>
<comment type="caution">
    <text evidence="6">The sequence shown here is derived from an EMBL/GenBank/DDBJ whole genome shotgun (WGS) entry which is preliminary data.</text>
</comment>
<dbReference type="RefSeq" id="WP_170072325.1">
    <property type="nucleotide sequence ID" value="NZ_PTJA01000005.1"/>
</dbReference>
<evidence type="ECO:0000256" key="4">
    <source>
        <dbReference type="SAM" id="MobiDB-lite"/>
    </source>
</evidence>
<evidence type="ECO:0000313" key="7">
    <source>
        <dbReference type="Proteomes" id="UP000237749"/>
    </source>
</evidence>
<keyword evidence="2" id="KW-0238">DNA-binding</keyword>
<evidence type="ECO:0000256" key="2">
    <source>
        <dbReference type="ARBA" id="ARBA00023125"/>
    </source>
</evidence>
<dbReference type="Gene3D" id="1.10.10.60">
    <property type="entry name" value="Homeodomain-like"/>
    <property type="match status" value="2"/>
</dbReference>
<dbReference type="InterPro" id="IPR020449">
    <property type="entry name" value="Tscrpt_reg_AraC-type_HTH"/>
</dbReference>
<dbReference type="Pfam" id="PF12833">
    <property type="entry name" value="HTH_18"/>
    <property type="match status" value="1"/>
</dbReference>
<evidence type="ECO:0000259" key="5">
    <source>
        <dbReference type="PROSITE" id="PS01124"/>
    </source>
</evidence>
<dbReference type="Gene3D" id="2.60.120.10">
    <property type="entry name" value="Jelly Rolls"/>
    <property type="match status" value="1"/>
</dbReference>
<reference evidence="6 7" key="1">
    <citation type="submission" date="2018-02" db="EMBL/GenBank/DDBJ databases">
        <title>Genomic Encyclopedia of Archaeal and Bacterial Type Strains, Phase II (KMG-II): from individual species to whole genera.</title>
        <authorList>
            <person name="Goeker M."/>
        </authorList>
    </citation>
    <scope>NUCLEOTIDE SEQUENCE [LARGE SCALE GENOMIC DNA]</scope>
    <source>
        <strain evidence="6 7">DSM 3808</strain>
    </source>
</reference>
<evidence type="ECO:0000256" key="1">
    <source>
        <dbReference type="ARBA" id="ARBA00023015"/>
    </source>
</evidence>
<dbReference type="SUPFAM" id="SSF46689">
    <property type="entry name" value="Homeodomain-like"/>
    <property type="match status" value="2"/>
</dbReference>
<gene>
    <name evidence="6" type="ORF">BXY41_105303</name>
</gene>
<accession>A0A2S6HTK7</accession>
<name>A0A2S6HTK7_9FIRM</name>
<dbReference type="GO" id="GO:0003700">
    <property type="term" value="F:DNA-binding transcription factor activity"/>
    <property type="evidence" value="ECO:0007669"/>
    <property type="project" value="InterPro"/>
</dbReference>
<dbReference type="AlphaFoldDB" id="A0A2S6HTK7"/>
<dbReference type="GO" id="GO:0043565">
    <property type="term" value="F:sequence-specific DNA binding"/>
    <property type="evidence" value="ECO:0007669"/>
    <property type="project" value="InterPro"/>
</dbReference>
<feature type="compositionally biased region" description="Polar residues" evidence="4">
    <location>
        <begin position="320"/>
        <end position="336"/>
    </location>
</feature>
<evidence type="ECO:0000313" key="6">
    <source>
        <dbReference type="EMBL" id="PPK81081.1"/>
    </source>
</evidence>
<dbReference type="PROSITE" id="PS01124">
    <property type="entry name" value="HTH_ARAC_FAMILY_2"/>
    <property type="match status" value="1"/>
</dbReference>
<organism evidence="6 7">
    <name type="scientific">Lacrimispora xylanisolvens</name>
    <dbReference type="NCBI Taxonomy" id="384636"/>
    <lineage>
        <taxon>Bacteria</taxon>
        <taxon>Bacillati</taxon>
        <taxon>Bacillota</taxon>
        <taxon>Clostridia</taxon>
        <taxon>Lachnospirales</taxon>
        <taxon>Lachnospiraceae</taxon>
        <taxon>Lacrimispora</taxon>
    </lineage>
</organism>
<keyword evidence="1" id="KW-0805">Transcription regulation</keyword>
<dbReference type="SUPFAM" id="SSF51215">
    <property type="entry name" value="Regulatory protein AraC"/>
    <property type="match status" value="1"/>
</dbReference>
<dbReference type="InterPro" id="IPR014710">
    <property type="entry name" value="RmlC-like_jellyroll"/>
</dbReference>
<dbReference type="PANTHER" id="PTHR43280:SF2">
    <property type="entry name" value="HTH-TYPE TRANSCRIPTIONAL REGULATOR EXSA"/>
    <property type="match status" value="1"/>
</dbReference>
<keyword evidence="3" id="KW-0804">Transcription</keyword>
<sequence length="336" mass="38966">MQSTKILTDESMMELVSHGFADFPFQYYYEDVGKFDNRCIDWHWHREFELVSVNEGMVHCSIGNIHYILEPGDGVFINSGVMHRFLSTGTAIIPNVLFAPEFIAREGSTIYEKFIAPFLFSGISHFVLRGRNPWQSHLLSILTDLYKLCEDQTATWELHAHALVCQIWSILYLHRDEFATMENAGVNRLSQARFKRMTHFIEQNYEKRLTLEDIAQSVGVSKREALRCFQCSVPLSPIEYLNKYRLTQAKTLLLHTDRSITDIAESTGFESTSYFDRLYKREYHMTPGRHRSAFVQANTKKNDTGQASSKKNTDKKEQEIQQNQDKTDFTCQPVSD</sequence>
<dbReference type="InterPro" id="IPR037923">
    <property type="entry name" value="HTH-like"/>
</dbReference>
<dbReference type="PANTHER" id="PTHR43280">
    <property type="entry name" value="ARAC-FAMILY TRANSCRIPTIONAL REGULATOR"/>
    <property type="match status" value="1"/>
</dbReference>
<dbReference type="PRINTS" id="PR00032">
    <property type="entry name" value="HTHARAC"/>
</dbReference>
<keyword evidence="7" id="KW-1185">Reference proteome</keyword>
<dbReference type="Proteomes" id="UP000237749">
    <property type="component" value="Unassembled WGS sequence"/>
</dbReference>